<keyword evidence="7" id="KW-1015">Disulfide bond</keyword>
<proteinExistence type="inferred from homology"/>
<dbReference type="PANTHER" id="PTHR11691">
    <property type="entry name" value="TYPE I INTERFERON"/>
    <property type="match status" value="1"/>
</dbReference>
<accession>G1KUT7</accession>
<keyword evidence="11" id="KW-1185">Reference proteome</keyword>
<dbReference type="GO" id="GO:0002250">
    <property type="term" value="P:adaptive immune response"/>
    <property type="evidence" value="ECO:0000318"/>
    <property type="project" value="GO_Central"/>
</dbReference>
<comment type="subcellular location">
    <subcellularLocation>
        <location evidence="1">Secreted</location>
    </subcellularLocation>
</comment>
<dbReference type="HOGENOM" id="CLU_109427_1_0_1"/>
<gene>
    <name evidence="10" type="primary">LOC103277686</name>
</gene>
<organism evidence="10 11">
    <name type="scientific">Anolis carolinensis</name>
    <name type="common">Green anole</name>
    <name type="synonym">American chameleon</name>
    <dbReference type="NCBI Taxonomy" id="28377"/>
    <lineage>
        <taxon>Eukaryota</taxon>
        <taxon>Metazoa</taxon>
        <taxon>Chordata</taxon>
        <taxon>Craniata</taxon>
        <taxon>Vertebrata</taxon>
        <taxon>Euteleostomi</taxon>
        <taxon>Lepidosauria</taxon>
        <taxon>Squamata</taxon>
        <taxon>Bifurcata</taxon>
        <taxon>Unidentata</taxon>
        <taxon>Episquamata</taxon>
        <taxon>Toxicofera</taxon>
        <taxon>Iguania</taxon>
        <taxon>Dactyloidae</taxon>
        <taxon>Anolis</taxon>
    </lineage>
</organism>
<evidence type="ECO:0000256" key="2">
    <source>
        <dbReference type="ARBA" id="ARBA00011033"/>
    </source>
</evidence>
<dbReference type="GeneTree" id="ENSGT01000000214430"/>
<evidence type="ECO:0000256" key="8">
    <source>
        <dbReference type="RuleBase" id="RU000436"/>
    </source>
</evidence>
<dbReference type="GO" id="GO:0005125">
    <property type="term" value="F:cytokine activity"/>
    <property type="evidence" value="ECO:0000318"/>
    <property type="project" value="GO_Central"/>
</dbReference>
<comment type="similarity">
    <text evidence="2 8">Belongs to the alpha/beta interferon family.</text>
</comment>
<dbReference type="GO" id="GO:0060337">
    <property type="term" value="P:type I interferon-mediated signaling pathway"/>
    <property type="evidence" value="ECO:0000318"/>
    <property type="project" value="GO_Central"/>
</dbReference>
<feature type="signal peptide" evidence="9">
    <location>
        <begin position="1"/>
        <end position="22"/>
    </location>
</feature>
<keyword evidence="4" id="KW-0964">Secreted</keyword>
<dbReference type="GO" id="GO:0006959">
    <property type="term" value="P:humoral immune response"/>
    <property type="evidence" value="ECO:0000318"/>
    <property type="project" value="GO_Central"/>
</dbReference>
<dbReference type="GO" id="GO:0051607">
    <property type="term" value="P:defense response to virus"/>
    <property type="evidence" value="ECO:0007669"/>
    <property type="project" value="UniProtKB-KW"/>
</dbReference>
<dbReference type="GO" id="GO:0002323">
    <property type="term" value="P:natural killer cell activation involved in immune response"/>
    <property type="evidence" value="ECO:0000318"/>
    <property type="project" value="GO_Central"/>
</dbReference>
<reference evidence="10" key="3">
    <citation type="submission" date="2025-09" db="UniProtKB">
        <authorList>
            <consortium name="Ensembl"/>
        </authorList>
    </citation>
    <scope>IDENTIFICATION</scope>
</reference>
<name>G1KUT7_ANOCA</name>
<dbReference type="GO" id="GO:0005615">
    <property type="term" value="C:extracellular space"/>
    <property type="evidence" value="ECO:0000318"/>
    <property type="project" value="GO_Central"/>
</dbReference>
<dbReference type="Ensembl" id="ENSACAT00000024772.2">
    <property type="protein sequence ID" value="ENSACAP00000017997.2"/>
    <property type="gene ID" value="ENSACAG00000027003.2"/>
</dbReference>
<dbReference type="SMART" id="SM00076">
    <property type="entry name" value="IFabd"/>
    <property type="match status" value="1"/>
</dbReference>
<dbReference type="FunFam" id="1.20.1250.10:FF:000060">
    <property type="entry name" value="Uncharacterized protein"/>
    <property type="match status" value="1"/>
</dbReference>
<reference evidence="10 11" key="1">
    <citation type="submission" date="2009-12" db="EMBL/GenBank/DDBJ databases">
        <title>The Genome Sequence of Anolis carolinensis (Green Anole Lizard).</title>
        <authorList>
            <consortium name="The Genome Sequencing Platform"/>
            <person name="Di Palma F."/>
            <person name="Alfoldi J."/>
            <person name="Heiman D."/>
            <person name="Young S."/>
            <person name="Grabherr M."/>
            <person name="Johnson J."/>
            <person name="Lander E.S."/>
            <person name="Lindblad-Toh K."/>
        </authorList>
    </citation>
    <scope>NUCLEOTIDE SEQUENCE [LARGE SCALE GENOMIC DNA]</scope>
    <source>
        <strain evidence="10 11">JBL SC #1</strain>
    </source>
</reference>
<evidence type="ECO:0000256" key="9">
    <source>
        <dbReference type="SAM" id="SignalP"/>
    </source>
</evidence>
<evidence type="ECO:0000256" key="4">
    <source>
        <dbReference type="ARBA" id="ARBA00022525"/>
    </source>
</evidence>
<dbReference type="InterPro" id="IPR000471">
    <property type="entry name" value="Interferon_alpha/beta/delta"/>
</dbReference>
<dbReference type="eggNOG" id="ENOG502S65R">
    <property type="taxonomic scope" value="Eukaryota"/>
</dbReference>
<dbReference type="Proteomes" id="UP000001646">
    <property type="component" value="Chromosome 2"/>
</dbReference>
<keyword evidence="3 8" id="KW-0202">Cytokine</keyword>
<dbReference type="SUPFAM" id="SSF47266">
    <property type="entry name" value="4-helical cytokines"/>
    <property type="match status" value="1"/>
</dbReference>
<evidence type="ECO:0000256" key="5">
    <source>
        <dbReference type="ARBA" id="ARBA00022729"/>
    </source>
</evidence>
<dbReference type="PRINTS" id="PR00266">
    <property type="entry name" value="INTERFERONAB"/>
</dbReference>
<dbReference type="Pfam" id="PF00143">
    <property type="entry name" value="Interferon"/>
    <property type="match status" value="1"/>
</dbReference>
<evidence type="ECO:0000313" key="11">
    <source>
        <dbReference type="Proteomes" id="UP000001646"/>
    </source>
</evidence>
<evidence type="ECO:0000256" key="7">
    <source>
        <dbReference type="ARBA" id="ARBA00023157"/>
    </source>
</evidence>
<dbReference type="Gene3D" id="1.20.1250.10">
    <property type="match status" value="1"/>
</dbReference>
<evidence type="ECO:0000256" key="3">
    <source>
        <dbReference type="ARBA" id="ARBA00022514"/>
    </source>
</evidence>
<dbReference type="InterPro" id="IPR009079">
    <property type="entry name" value="4_helix_cytokine-like_core"/>
</dbReference>
<protein>
    <submittedName>
        <fullName evidence="10">Uncharacterized protein</fullName>
    </submittedName>
</protein>
<dbReference type="GO" id="GO:0043330">
    <property type="term" value="P:response to exogenous dsRNA"/>
    <property type="evidence" value="ECO:0000318"/>
    <property type="project" value="GO_Central"/>
</dbReference>
<dbReference type="InParanoid" id="G1KUT7"/>
<keyword evidence="5 9" id="KW-0732">Signal</keyword>
<dbReference type="GO" id="GO:0002312">
    <property type="term" value="P:B cell activation involved in immune response"/>
    <property type="evidence" value="ECO:0000318"/>
    <property type="project" value="GO_Central"/>
</dbReference>
<dbReference type="PANTHER" id="PTHR11691:SF73">
    <property type="entry name" value="INTERFERON BETA"/>
    <property type="match status" value="1"/>
</dbReference>
<sequence length="203" mass="23655">MVTKGWLLHSVVAMVLIIEVFSQDCGQFLTRLRQANKANLELLNSKMNSTIPQQCIEDVFSFSLKNKLPSNLDVSEAENAKVAIQEVLQQTGHIFRQNCTEMLWDEDFLRAFHAGLDQQSENLKSCLSASPRSQRIQLTRLRVKRYFRSLNDFLKEKEYNRCAWEIIQIQVKQCFLWIENLIPMIRNEEREGRLVGILSFTSN</sequence>
<feature type="chain" id="PRO_5032324029" evidence="9">
    <location>
        <begin position="23"/>
        <end position="203"/>
    </location>
</feature>
<evidence type="ECO:0000256" key="1">
    <source>
        <dbReference type="ARBA" id="ARBA00004613"/>
    </source>
</evidence>
<dbReference type="GO" id="GO:0002286">
    <property type="term" value="P:T cell activation involved in immune response"/>
    <property type="evidence" value="ECO:0000318"/>
    <property type="project" value="GO_Central"/>
</dbReference>
<dbReference type="GO" id="GO:0005132">
    <property type="term" value="F:type I interferon receptor binding"/>
    <property type="evidence" value="ECO:0000318"/>
    <property type="project" value="GO_Central"/>
</dbReference>
<reference evidence="10" key="2">
    <citation type="submission" date="2025-08" db="UniProtKB">
        <authorList>
            <consortium name="Ensembl"/>
        </authorList>
    </citation>
    <scope>IDENTIFICATION</scope>
</reference>
<dbReference type="AlphaFoldDB" id="G1KUT7"/>
<evidence type="ECO:0000313" key="10">
    <source>
        <dbReference type="Ensembl" id="ENSACAP00000017997.2"/>
    </source>
</evidence>
<evidence type="ECO:0000256" key="6">
    <source>
        <dbReference type="ARBA" id="ARBA00023118"/>
    </source>
</evidence>
<dbReference type="PROSITE" id="PS00252">
    <property type="entry name" value="INTERFERON_A_B_D"/>
    <property type="match status" value="1"/>
</dbReference>
<dbReference type="STRING" id="28377.ENSACAP00000017997"/>
<keyword evidence="6 8" id="KW-0051">Antiviral defense</keyword>